<accession>A0A336MKJ3</accession>
<organism evidence="3">
    <name type="scientific">Culicoides sonorensis</name>
    <name type="common">Biting midge</name>
    <dbReference type="NCBI Taxonomy" id="179676"/>
    <lineage>
        <taxon>Eukaryota</taxon>
        <taxon>Metazoa</taxon>
        <taxon>Ecdysozoa</taxon>
        <taxon>Arthropoda</taxon>
        <taxon>Hexapoda</taxon>
        <taxon>Insecta</taxon>
        <taxon>Pterygota</taxon>
        <taxon>Neoptera</taxon>
        <taxon>Endopterygota</taxon>
        <taxon>Diptera</taxon>
        <taxon>Nematocera</taxon>
        <taxon>Chironomoidea</taxon>
        <taxon>Ceratopogonidae</taxon>
        <taxon>Ceratopogoninae</taxon>
        <taxon>Culicoides</taxon>
        <taxon>Monoculicoides</taxon>
    </lineage>
</organism>
<sequence length="124" mass="13471">MDDKFKAADQLVSQRSLPDNDFSPPSSNTRSKTQDSICSDDGAVPVCEIKPDRNCGKAQPPKLIPRPDNKNSPSGQSTPSSTKSRSITSLQFESPSLQIGAPKRPNEPPKSLKELQSDAMNDLF</sequence>
<gene>
    <name evidence="3" type="primary">CSON013577</name>
</gene>
<protein>
    <submittedName>
        <fullName evidence="3">CSON013577 protein</fullName>
    </submittedName>
</protein>
<feature type="compositionally biased region" description="Polar residues" evidence="1">
    <location>
        <begin position="11"/>
        <end position="37"/>
    </location>
</feature>
<dbReference type="EMBL" id="UFQT01000688">
    <property type="protein sequence ID" value="SSX26568.1"/>
    <property type="molecule type" value="Genomic_DNA"/>
</dbReference>
<dbReference type="EMBL" id="UFQS01000688">
    <property type="protein sequence ID" value="SSX06214.1"/>
    <property type="molecule type" value="Genomic_DNA"/>
</dbReference>
<evidence type="ECO:0000256" key="1">
    <source>
        <dbReference type="SAM" id="MobiDB-lite"/>
    </source>
</evidence>
<reference evidence="3" key="2">
    <citation type="submission" date="2018-07" db="EMBL/GenBank/DDBJ databases">
        <authorList>
            <person name="Quirk P.G."/>
            <person name="Krulwich T.A."/>
        </authorList>
    </citation>
    <scope>NUCLEOTIDE SEQUENCE</scope>
</reference>
<feature type="region of interest" description="Disordered" evidence="1">
    <location>
        <begin position="1"/>
        <end position="124"/>
    </location>
</feature>
<evidence type="ECO:0000313" key="2">
    <source>
        <dbReference type="EMBL" id="SSX06214.1"/>
    </source>
</evidence>
<dbReference type="AlphaFoldDB" id="A0A336MKJ3"/>
<feature type="compositionally biased region" description="Basic and acidic residues" evidence="1">
    <location>
        <begin position="104"/>
        <end position="116"/>
    </location>
</feature>
<evidence type="ECO:0000313" key="3">
    <source>
        <dbReference type="EMBL" id="SSX26568.1"/>
    </source>
</evidence>
<feature type="compositionally biased region" description="Polar residues" evidence="1">
    <location>
        <begin position="70"/>
        <end position="97"/>
    </location>
</feature>
<proteinExistence type="predicted"/>
<reference evidence="2" key="1">
    <citation type="submission" date="2018-04" db="EMBL/GenBank/DDBJ databases">
        <authorList>
            <person name="Go L.Y."/>
            <person name="Mitchell J.A."/>
        </authorList>
    </citation>
    <scope>NUCLEOTIDE SEQUENCE</scope>
    <source>
        <tissue evidence="2">Whole organism</tissue>
    </source>
</reference>
<name>A0A336MKJ3_CULSO</name>
<dbReference type="VEuPathDB" id="VectorBase:CSON013577"/>